<keyword evidence="6" id="KW-1185">Reference proteome</keyword>
<dbReference type="InterPro" id="IPR036291">
    <property type="entry name" value="NAD(P)-bd_dom_sf"/>
</dbReference>
<keyword evidence="3" id="KW-0560">Oxidoreductase</keyword>
<dbReference type="OrthoDB" id="153074at2759"/>
<dbReference type="Proteomes" id="UP000039046">
    <property type="component" value="Unassembled WGS sequence"/>
</dbReference>
<dbReference type="PANTHER" id="PTHR43008:SF8">
    <property type="entry name" value="BENZIL REDUCTASE ((S)-BENZOIN FORMING) IRC24"/>
    <property type="match status" value="1"/>
</dbReference>
<dbReference type="EMBL" id="CDHN01000003">
    <property type="protein sequence ID" value="CEJ90878.1"/>
    <property type="molecule type" value="Genomic_DNA"/>
</dbReference>
<dbReference type="PROSITE" id="PS00061">
    <property type="entry name" value="ADH_SHORT"/>
    <property type="match status" value="1"/>
</dbReference>
<dbReference type="PRINTS" id="PR00081">
    <property type="entry name" value="GDHRDH"/>
</dbReference>
<comment type="similarity">
    <text evidence="1">Belongs to the short-chain dehydrogenases/reductases (SDR) family.</text>
</comment>
<evidence type="ECO:0000259" key="4">
    <source>
        <dbReference type="SMART" id="SM00822"/>
    </source>
</evidence>
<organism evidence="5 6">
    <name type="scientific">[Torrubiella] hemipterigena</name>
    <dbReference type="NCBI Taxonomy" id="1531966"/>
    <lineage>
        <taxon>Eukaryota</taxon>
        <taxon>Fungi</taxon>
        <taxon>Dikarya</taxon>
        <taxon>Ascomycota</taxon>
        <taxon>Pezizomycotina</taxon>
        <taxon>Sordariomycetes</taxon>
        <taxon>Hypocreomycetidae</taxon>
        <taxon>Hypocreales</taxon>
        <taxon>Clavicipitaceae</taxon>
        <taxon>Clavicipitaceae incertae sedis</taxon>
        <taxon>'Torrubiella' clade</taxon>
    </lineage>
</organism>
<gene>
    <name evidence="5" type="ORF">VHEMI06631</name>
</gene>
<protein>
    <recommendedName>
        <fullName evidence="4">Ketoreductase domain-containing protein</fullName>
    </recommendedName>
</protein>
<accession>A0A0A1TJW8</accession>
<dbReference type="HOGENOM" id="CLU_010194_2_11_1"/>
<dbReference type="InterPro" id="IPR020904">
    <property type="entry name" value="Sc_DH/Rdtase_CS"/>
</dbReference>
<proteinExistence type="inferred from homology"/>
<dbReference type="Gene3D" id="3.40.50.720">
    <property type="entry name" value="NAD(P)-binding Rossmann-like Domain"/>
    <property type="match status" value="1"/>
</dbReference>
<reference evidence="5 6" key="1">
    <citation type="journal article" date="2015" name="Genome Announc.">
        <title>Draft Genome Sequence and Gene Annotation of the Entomopathogenic Fungus Verticillium hemipterigenum.</title>
        <authorList>
            <person name="Horn F."/>
            <person name="Habel A."/>
            <person name="Scharf D.H."/>
            <person name="Dworschak J."/>
            <person name="Brakhage A.A."/>
            <person name="Guthke R."/>
            <person name="Hertweck C."/>
            <person name="Linde J."/>
        </authorList>
    </citation>
    <scope>NUCLEOTIDE SEQUENCE [LARGE SCALE GENOMIC DNA]</scope>
</reference>
<sequence length="251" mass="26715">MSTSKVFIVTGASKGIGAAVTRKLISDSHKVVLAARSAKLLEQIKSANPDQIEYVAGDMTDPEISSKLVQVAVQKFGRLDGMVINHGVLENKLVAETSLESMKQTYDVNVFSCVAMAQAGLQEIKKTRGCIIWVSSGAALKAYQAWGAYGSSKAAMNAFCAHLALEEPDITSVAIGPGRVDTDMQALIRTTGKDTMQPAVYQTFVDGYEAGELLKPEQPGGVIARLVASPLKEVSGQYISWNAPALAAYQS</sequence>
<evidence type="ECO:0000256" key="2">
    <source>
        <dbReference type="ARBA" id="ARBA00022857"/>
    </source>
</evidence>
<evidence type="ECO:0000313" key="6">
    <source>
        <dbReference type="Proteomes" id="UP000039046"/>
    </source>
</evidence>
<dbReference type="PANTHER" id="PTHR43008">
    <property type="entry name" value="BENZIL REDUCTASE"/>
    <property type="match status" value="1"/>
</dbReference>
<evidence type="ECO:0000256" key="1">
    <source>
        <dbReference type="ARBA" id="ARBA00006484"/>
    </source>
</evidence>
<name>A0A0A1TJW8_9HYPO</name>
<dbReference type="AlphaFoldDB" id="A0A0A1TJW8"/>
<evidence type="ECO:0000256" key="3">
    <source>
        <dbReference type="ARBA" id="ARBA00023002"/>
    </source>
</evidence>
<dbReference type="GO" id="GO:0050664">
    <property type="term" value="F:oxidoreductase activity, acting on NAD(P)H, oxygen as acceptor"/>
    <property type="evidence" value="ECO:0007669"/>
    <property type="project" value="TreeGrafter"/>
</dbReference>
<dbReference type="Pfam" id="PF00106">
    <property type="entry name" value="adh_short"/>
    <property type="match status" value="1"/>
</dbReference>
<dbReference type="FunFam" id="3.40.50.720:FF:000281">
    <property type="entry name" value="Uncharacterized oxidoreductase YIR035C"/>
    <property type="match status" value="1"/>
</dbReference>
<dbReference type="InterPro" id="IPR002347">
    <property type="entry name" value="SDR_fam"/>
</dbReference>
<evidence type="ECO:0000313" key="5">
    <source>
        <dbReference type="EMBL" id="CEJ90878.1"/>
    </source>
</evidence>
<dbReference type="InterPro" id="IPR057326">
    <property type="entry name" value="KR_dom"/>
</dbReference>
<dbReference type="STRING" id="1531966.A0A0A1TJW8"/>
<dbReference type="SMART" id="SM00822">
    <property type="entry name" value="PKS_KR"/>
    <property type="match status" value="1"/>
</dbReference>
<keyword evidence="2" id="KW-0521">NADP</keyword>
<dbReference type="SUPFAM" id="SSF51735">
    <property type="entry name" value="NAD(P)-binding Rossmann-fold domains"/>
    <property type="match status" value="1"/>
</dbReference>
<feature type="domain" description="Ketoreductase" evidence="4">
    <location>
        <begin position="5"/>
        <end position="183"/>
    </location>
</feature>